<evidence type="ECO:0000313" key="1">
    <source>
        <dbReference type="EMBL" id="JAI07386.1"/>
    </source>
</evidence>
<protein>
    <submittedName>
        <fullName evidence="1">Uncharacterized protein</fullName>
    </submittedName>
</protein>
<accession>A0A0E9XZW1</accession>
<sequence length="14" mass="1523">MGPCSTNLLLTPLY</sequence>
<dbReference type="EMBL" id="GBXM01001192">
    <property type="protein sequence ID" value="JAI07386.1"/>
    <property type="molecule type" value="Transcribed_RNA"/>
</dbReference>
<organism evidence="1">
    <name type="scientific">Anguilla anguilla</name>
    <name type="common">European freshwater eel</name>
    <name type="synonym">Muraena anguilla</name>
    <dbReference type="NCBI Taxonomy" id="7936"/>
    <lineage>
        <taxon>Eukaryota</taxon>
        <taxon>Metazoa</taxon>
        <taxon>Chordata</taxon>
        <taxon>Craniata</taxon>
        <taxon>Vertebrata</taxon>
        <taxon>Euteleostomi</taxon>
        <taxon>Actinopterygii</taxon>
        <taxon>Neopterygii</taxon>
        <taxon>Teleostei</taxon>
        <taxon>Anguilliformes</taxon>
        <taxon>Anguillidae</taxon>
        <taxon>Anguilla</taxon>
    </lineage>
</organism>
<reference evidence="1" key="1">
    <citation type="submission" date="2014-11" db="EMBL/GenBank/DDBJ databases">
        <authorList>
            <person name="Amaro Gonzalez C."/>
        </authorList>
    </citation>
    <scope>NUCLEOTIDE SEQUENCE</scope>
</reference>
<reference evidence="1" key="2">
    <citation type="journal article" date="2015" name="Fish Shellfish Immunol.">
        <title>Early steps in the European eel (Anguilla anguilla)-Vibrio vulnificus interaction in the gills: Role of the RtxA13 toxin.</title>
        <authorList>
            <person name="Callol A."/>
            <person name="Pajuelo D."/>
            <person name="Ebbesson L."/>
            <person name="Teles M."/>
            <person name="MacKenzie S."/>
            <person name="Amaro C."/>
        </authorList>
    </citation>
    <scope>NUCLEOTIDE SEQUENCE</scope>
</reference>
<name>A0A0E9XZW1_ANGAN</name>
<proteinExistence type="predicted"/>